<dbReference type="SUPFAM" id="SSF103486">
    <property type="entry name" value="V-type ATP synthase subunit C"/>
    <property type="match status" value="1"/>
</dbReference>
<protein>
    <submittedName>
        <fullName evidence="4">V-type ATP synthase subunit C</fullName>
    </submittedName>
</protein>
<keyword evidence="2" id="KW-0813">Transport</keyword>
<dbReference type="Gene3D" id="1.10.132.50">
    <property type="entry name" value="ATP synthase (C/AC39) subunit, domain 3"/>
    <property type="match status" value="1"/>
</dbReference>
<dbReference type="InterPro" id="IPR036079">
    <property type="entry name" value="ATPase_csu/dsu_sf"/>
</dbReference>
<dbReference type="InterPro" id="IPR050873">
    <property type="entry name" value="V-ATPase_V0D/AC39_subunit"/>
</dbReference>
<evidence type="ECO:0000313" key="4">
    <source>
        <dbReference type="EMBL" id="PMC58383.1"/>
    </source>
</evidence>
<keyword evidence="3" id="KW-0406">Ion transport</keyword>
<sequence>MDGKNYSQINTSISVKENSFLTRETFNQLLQAQSRDVIANTLNNTDYAMTPEELNETRLIEKRLMRVLRDQYDFAYQEAPDPRIVDIFNLVYVYHNLKVLMKMRATGKDLEDLLIDIGRYSINDLRYAVTTLESTVLPDYIVDELRQTWRSFEDYQSTEAIDVGIDLAYFHHLSEYRKEIDNETVRHIIQMMIDFFNITTAKRGLEQDRPNAFIYELMSTKGSQSMEEMLELVRNNEIGAWFDRVNLFPFGKQYDRYVTKMHNGTITAGELEYLRDAYIATVLDETHLEPFSPTPVLRYLFGKEMEVKNLRLVLLGYLMDLDTKRVEERMRPVYGETI</sequence>
<evidence type="ECO:0000256" key="2">
    <source>
        <dbReference type="ARBA" id="ARBA00022448"/>
    </source>
</evidence>
<dbReference type="PANTHER" id="PTHR38682">
    <property type="entry name" value="V-TYPE ATP SYNTHASE SUBUNIT C"/>
    <property type="match status" value="1"/>
</dbReference>
<dbReference type="STRING" id="84521.SAMN04487994_100440"/>
<dbReference type="Pfam" id="PF01992">
    <property type="entry name" value="vATP-synt_AC39"/>
    <property type="match status" value="1"/>
</dbReference>
<dbReference type="EMBL" id="PNHE01000015">
    <property type="protein sequence ID" value="PMC58383.1"/>
    <property type="molecule type" value="Genomic_DNA"/>
</dbReference>
<dbReference type="InterPro" id="IPR002843">
    <property type="entry name" value="ATPase_V0-cplx_csu/dsu"/>
</dbReference>
<dbReference type="InterPro" id="IPR035067">
    <property type="entry name" value="V-type_ATPase_csu/dsu"/>
</dbReference>
<dbReference type="RefSeq" id="WP_102233323.1">
    <property type="nucleotide sequence ID" value="NZ_PNHE01000015.1"/>
</dbReference>
<accession>A0A2N6SMS5</accession>
<evidence type="ECO:0000313" key="5">
    <source>
        <dbReference type="Proteomes" id="UP000235682"/>
    </source>
</evidence>
<evidence type="ECO:0000256" key="3">
    <source>
        <dbReference type="ARBA" id="ARBA00023065"/>
    </source>
</evidence>
<organism evidence="4 5">
    <name type="scientific">Dolosicoccus paucivorans</name>
    <dbReference type="NCBI Taxonomy" id="84521"/>
    <lineage>
        <taxon>Bacteria</taxon>
        <taxon>Bacillati</taxon>
        <taxon>Bacillota</taxon>
        <taxon>Bacilli</taxon>
        <taxon>Lactobacillales</taxon>
        <taxon>Aerococcaceae</taxon>
        <taxon>Dolosicoccus</taxon>
    </lineage>
</organism>
<dbReference type="InterPro" id="IPR044911">
    <property type="entry name" value="V-type_ATPase_csu/dsu_dom_3"/>
</dbReference>
<dbReference type="Gene3D" id="1.20.1690.10">
    <property type="entry name" value="V-type ATP synthase subunit C domain"/>
    <property type="match status" value="2"/>
</dbReference>
<dbReference type="Proteomes" id="UP000235682">
    <property type="component" value="Unassembled WGS sequence"/>
</dbReference>
<keyword evidence="5" id="KW-1185">Reference proteome</keyword>
<reference evidence="4 5" key="1">
    <citation type="submission" date="2017-09" db="EMBL/GenBank/DDBJ databases">
        <title>Bacterial strain isolated from the female urinary microbiota.</title>
        <authorList>
            <person name="Thomas-White K."/>
            <person name="Kumar N."/>
            <person name="Forster S."/>
            <person name="Putonti C."/>
            <person name="Lawley T."/>
            <person name="Wolfe A.J."/>
        </authorList>
    </citation>
    <scope>NUCLEOTIDE SEQUENCE [LARGE SCALE GENOMIC DNA]</scope>
    <source>
        <strain evidence="4 5">UMB0852</strain>
    </source>
</reference>
<comment type="caution">
    <text evidence="4">The sequence shown here is derived from an EMBL/GenBank/DDBJ whole genome shotgun (WGS) entry which is preliminary data.</text>
</comment>
<gene>
    <name evidence="4" type="ORF">CJ205_04485</name>
</gene>
<dbReference type="GO" id="GO:0046961">
    <property type="term" value="F:proton-transporting ATPase activity, rotational mechanism"/>
    <property type="evidence" value="ECO:0007669"/>
    <property type="project" value="InterPro"/>
</dbReference>
<name>A0A2N6SMS5_9LACT</name>
<evidence type="ECO:0000256" key="1">
    <source>
        <dbReference type="ARBA" id="ARBA00006709"/>
    </source>
</evidence>
<dbReference type="AlphaFoldDB" id="A0A2N6SMS5"/>
<comment type="similarity">
    <text evidence="1">Belongs to the V-ATPase V0D/AC39 subunit family.</text>
</comment>
<dbReference type="PANTHER" id="PTHR38682:SF1">
    <property type="entry name" value="V-TYPE ATP SYNTHASE SUBUNIT C"/>
    <property type="match status" value="1"/>
</dbReference>
<proteinExistence type="inferred from homology"/>